<dbReference type="eggNOG" id="ENOG502S8YH">
    <property type="taxonomic scope" value="Eukaryota"/>
</dbReference>
<dbReference type="PANTHER" id="PTHR43040">
    <property type="entry name" value="RIBONUCLEASE D"/>
    <property type="match status" value="1"/>
</dbReference>
<dbReference type="AlphaFoldDB" id="A0A093Y5I5"/>
<keyword evidence="2" id="KW-0378">Hydrolase</keyword>
<dbReference type="EMBL" id="JPOX01000002">
    <property type="protein sequence ID" value="KFX52748.1"/>
    <property type="molecule type" value="Genomic_DNA"/>
</dbReference>
<dbReference type="PANTHER" id="PTHR43040:SF1">
    <property type="entry name" value="RIBONUCLEASE D"/>
    <property type="match status" value="1"/>
</dbReference>
<protein>
    <submittedName>
        <fullName evidence="2">Exonuclease 3'-5' domain-containing protein 1</fullName>
    </submittedName>
</protein>
<dbReference type="InterPro" id="IPR002562">
    <property type="entry name" value="3'-5'_exonuclease_dom"/>
</dbReference>
<keyword evidence="2" id="KW-0269">Exonuclease</keyword>
<dbReference type="InterPro" id="IPR036397">
    <property type="entry name" value="RNaseH_sf"/>
</dbReference>
<gene>
    <name evidence="2" type="ORF">GQ26_0021580</name>
</gene>
<accession>A0A093Y5I5</accession>
<dbReference type="InterPro" id="IPR012337">
    <property type="entry name" value="RNaseH-like_sf"/>
</dbReference>
<dbReference type="SUPFAM" id="SSF53098">
    <property type="entry name" value="Ribonuclease H-like"/>
    <property type="match status" value="1"/>
</dbReference>
<evidence type="ECO:0000259" key="1">
    <source>
        <dbReference type="Pfam" id="PF01612"/>
    </source>
</evidence>
<proteinExistence type="predicted"/>
<dbReference type="Gene3D" id="3.30.420.10">
    <property type="entry name" value="Ribonuclease H-like superfamily/Ribonuclease H"/>
    <property type="match status" value="1"/>
</dbReference>
<dbReference type="HOGENOM" id="CLU_061834_1_0_1"/>
<organism evidence="2">
    <name type="scientific">Talaromyces marneffei PM1</name>
    <dbReference type="NCBI Taxonomy" id="1077442"/>
    <lineage>
        <taxon>Eukaryota</taxon>
        <taxon>Fungi</taxon>
        <taxon>Dikarya</taxon>
        <taxon>Ascomycota</taxon>
        <taxon>Pezizomycotina</taxon>
        <taxon>Eurotiomycetes</taxon>
        <taxon>Eurotiomycetidae</taxon>
        <taxon>Eurotiales</taxon>
        <taxon>Trichocomaceae</taxon>
        <taxon>Talaromyces</taxon>
        <taxon>Talaromyces sect. Talaromyces</taxon>
    </lineage>
</organism>
<dbReference type="GO" id="GO:0003676">
    <property type="term" value="F:nucleic acid binding"/>
    <property type="evidence" value="ECO:0007669"/>
    <property type="project" value="InterPro"/>
</dbReference>
<dbReference type="Pfam" id="PF01612">
    <property type="entry name" value="DNA_pol_A_exo1"/>
    <property type="match status" value="1"/>
</dbReference>
<reference evidence="2" key="1">
    <citation type="journal article" date="2014" name="PLoS Genet.">
        <title>Signature Gene Expression Reveals Novel Clues to the Molecular Mechanisms of Dimorphic Transition in Penicillium marneffei.</title>
        <authorList>
            <person name="Yang E."/>
            <person name="Wang G."/>
            <person name="Cai J."/>
            <person name="Woo P.C."/>
            <person name="Lau S.K."/>
            <person name="Yuen K.-Y."/>
            <person name="Chow W.-N."/>
            <person name="Lin X."/>
        </authorList>
    </citation>
    <scope>NUCLEOTIDE SEQUENCE [LARGE SCALE GENOMIC DNA]</scope>
    <source>
        <strain evidence="2">PM1</strain>
    </source>
</reference>
<sequence>MASITVVDTDSALQEFLTGIENCKVKDVPPSLYFDLEGVRLGRNGTISIISVFIQPLNQVYLIDVFTLSEKAFLITNDKQTSLKTILEAPSIPKVFFDVRNDSDAMFSHHGIRLQCVKDLQVMELAVRFGSQKYVAGLAKCIENHANLPPIELQKWKQIKASVGQLWDPRRGGSYQVFNQRPIRTDIIQYCAQDVTILPSLWNVYHQKLRQPQSGFWRCMVFYNVEKRIAESQGPRYNPEAESKRYGWTKEYIEQERDSWNDDIMDGALQGEAIIDKRWLTSDYY</sequence>
<evidence type="ECO:0000313" key="2">
    <source>
        <dbReference type="EMBL" id="KFX52748.1"/>
    </source>
</evidence>
<dbReference type="GO" id="GO:0006139">
    <property type="term" value="P:nucleobase-containing compound metabolic process"/>
    <property type="evidence" value="ECO:0007669"/>
    <property type="project" value="InterPro"/>
</dbReference>
<name>A0A093Y5I5_TALMA</name>
<keyword evidence="2" id="KW-0540">Nuclease</keyword>
<comment type="caution">
    <text evidence="2">The sequence shown here is derived from an EMBL/GenBank/DDBJ whole genome shotgun (WGS) entry which is preliminary data.</text>
</comment>
<dbReference type="GO" id="GO:0008408">
    <property type="term" value="F:3'-5' exonuclease activity"/>
    <property type="evidence" value="ECO:0007669"/>
    <property type="project" value="InterPro"/>
</dbReference>
<feature type="domain" description="3'-5' exonuclease" evidence="1">
    <location>
        <begin position="5"/>
        <end position="203"/>
    </location>
</feature>